<dbReference type="InterPro" id="IPR046358">
    <property type="entry name" value="Flagellin_C"/>
</dbReference>
<dbReference type="PANTHER" id="PTHR42792:SF2">
    <property type="entry name" value="FLAGELLIN"/>
    <property type="match status" value="1"/>
</dbReference>
<dbReference type="RefSeq" id="WP_251837130.1">
    <property type="nucleotide sequence ID" value="NZ_JACSQG010000008.1"/>
</dbReference>
<feature type="domain" description="Flagellin N-terminal" evidence="5">
    <location>
        <begin position="5"/>
        <end position="141"/>
    </location>
</feature>
<reference evidence="7 8" key="1">
    <citation type="submission" date="2020-08" db="EMBL/GenBank/DDBJ databases">
        <title>A Genomic Blueprint of the Chicken Gut Microbiome.</title>
        <authorList>
            <person name="Gilroy R."/>
            <person name="Ravi A."/>
            <person name="Getino M."/>
            <person name="Pursley I."/>
            <person name="Horton D.L."/>
            <person name="Alikhan N.-F."/>
            <person name="Baker D."/>
            <person name="Gharbi K."/>
            <person name="Hall N."/>
            <person name="Watson M."/>
            <person name="Adriaenssens E.M."/>
            <person name="Foster-Nyarko E."/>
            <person name="Jarju S."/>
            <person name="Secka A."/>
            <person name="Antonio M."/>
            <person name="Oren A."/>
            <person name="Chaudhuri R."/>
            <person name="La Ragione R.M."/>
            <person name="Hildebrand F."/>
            <person name="Pallen M.J."/>
        </authorList>
    </citation>
    <scope>NUCLEOTIDE SEQUENCE [LARGE SCALE GENOMIC DNA]</scope>
    <source>
        <strain evidence="7 8">Sa2CUA2</strain>
    </source>
</reference>
<accession>A0ABR8TRE9</accession>
<keyword evidence="7" id="KW-0282">Flagellum</keyword>
<dbReference type="InterPro" id="IPR001492">
    <property type="entry name" value="Flagellin"/>
</dbReference>
<comment type="function">
    <text evidence="4">Flagellin is the subunit protein which polymerizes to form the filaments of bacterial flagella.</text>
</comment>
<feature type="domain" description="Flagellin C-terminal" evidence="6">
    <location>
        <begin position="391"/>
        <end position="474"/>
    </location>
</feature>
<dbReference type="Gene3D" id="2.30.220.10">
    <property type="entry name" value="f41 fragment of flagellin, C-terminal domain"/>
    <property type="match status" value="1"/>
</dbReference>
<keyword evidence="3 4" id="KW-0975">Bacterial flagellum</keyword>
<dbReference type="Pfam" id="PF00700">
    <property type="entry name" value="Flagellin_C"/>
    <property type="match status" value="1"/>
</dbReference>
<dbReference type="Pfam" id="PF00669">
    <property type="entry name" value="Flagellin_N"/>
    <property type="match status" value="1"/>
</dbReference>
<evidence type="ECO:0000259" key="5">
    <source>
        <dbReference type="Pfam" id="PF00669"/>
    </source>
</evidence>
<comment type="subcellular location">
    <subcellularLocation>
        <location evidence="4">Secreted</location>
    </subcellularLocation>
    <subcellularLocation>
        <location evidence="4">Bacterial flagellum</location>
    </subcellularLocation>
</comment>
<dbReference type="Gene3D" id="1.20.1330.10">
    <property type="entry name" value="f41 fragment of flagellin, N-terminal domain"/>
    <property type="match status" value="1"/>
</dbReference>
<dbReference type="SUPFAM" id="SSF64518">
    <property type="entry name" value="Phase 1 flagellin"/>
    <property type="match status" value="1"/>
</dbReference>
<evidence type="ECO:0000259" key="6">
    <source>
        <dbReference type="Pfam" id="PF00700"/>
    </source>
</evidence>
<dbReference type="InterPro" id="IPR042187">
    <property type="entry name" value="Flagellin_C_sub2"/>
</dbReference>
<evidence type="ECO:0000256" key="1">
    <source>
        <dbReference type="ARBA" id="ARBA00005709"/>
    </source>
</evidence>
<comment type="caution">
    <text evidence="7">The sequence shown here is derived from an EMBL/GenBank/DDBJ whole genome shotgun (WGS) entry which is preliminary data.</text>
</comment>
<keyword evidence="7" id="KW-0969">Cilium</keyword>
<dbReference type="Gene3D" id="6.10.10.10">
    <property type="entry name" value="Flagellar export chaperone, C-terminal domain"/>
    <property type="match status" value="1"/>
</dbReference>
<dbReference type="InterPro" id="IPR001029">
    <property type="entry name" value="Flagellin_N"/>
</dbReference>
<dbReference type="PANTHER" id="PTHR42792">
    <property type="entry name" value="FLAGELLIN"/>
    <property type="match status" value="1"/>
</dbReference>
<evidence type="ECO:0000256" key="3">
    <source>
        <dbReference type="ARBA" id="ARBA00023143"/>
    </source>
</evidence>
<comment type="similarity">
    <text evidence="1 4">Belongs to the bacterial flagellin family.</text>
</comment>
<dbReference type="Gene3D" id="6.10.280.190">
    <property type="match status" value="1"/>
</dbReference>
<organism evidence="7 8">
    <name type="scientific">Serpens gallinarum</name>
    <dbReference type="NCBI Taxonomy" id="2763075"/>
    <lineage>
        <taxon>Bacteria</taxon>
        <taxon>Pseudomonadati</taxon>
        <taxon>Pseudomonadota</taxon>
        <taxon>Gammaproteobacteria</taxon>
        <taxon>Pseudomonadales</taxon>
        <taxon>Pseudomonadaceae</taxon>
        <taxon>Pseudomonas</taxon>
    </lineage>
</organism>
<dbReference type="Proteomes" id="UP000611945">
    <property type="component" value="Unassembled WGS sequence"/>
</dbReference>
<evidence type="ECO:0000313" key="7">
    <source>
        <dbReference type="EMBL" id="MBD7978348.1"/>
    </source>
</evidence>
<dbReference type="PRINTS" id="PR00207">
    <property type="entry name" value="FLAGELLIN"/>
</dbReference>
<protein>
    <recommendedName>
        <fullName evidence="4">Flagellin</fullName>
    </recommendedName>
</protein>
<dbReference type="Gene3D" id="2.170.280.10">
    <property type="entry name" value="f41 fragment of flagellin, middle domain"/>
    <property type="match status" value="1"/>
</dbReference>
<evidence type="ECO:0000313" key="8">
    <source>
        <dbReference type="Proteomes" id="UP000611945"/>
    </source>
</evidence>
<gene>
    <name evidence="7" type="ORF">H9642_14280</name>
</gene>
<keyword evidence="8" id="KW-1185">Reference proteome</keyword>
<dbReference type="EMBL" id="JACSQG010000008">
    <property type="protein sequence ID" value="MBD7978348.1"/>
    <property type="molecule type" value="Genomic_DNA"/>
</dbReference>
<proteinExistence type="inferred from homology"/>
<name>A0ABR8TRE9_9PSED</name>
<evidence type="ECO:0000256" key="2">
    <source>
        <dbReference type="ARBA" id="ARBA00022525"/>
    </source>
</evidence>
<keyword evidence="7" id="KW-0966">Cell projection</keyword>
<sequence length="475" mass="48518">MALSVNTNIASLTTQKNLNRASDSLSTSMQRLSSGLRINSAKDDAAGLQISNRLTSQINGLNVATKNANDGISIAQTAEAAMGESTSILQRMRELALQSANGSYGDEDRASMQAEYSALTAELTRIAETTTFGSRNLLDGSFGTTAFQVGANSYETINISMDSVAANKIGSNQIGSVSSGAIGTTAMASGSATVVGGGQAVTVEYAASGSAKSVADALDGAIGGLSATARTVVTFDGSALTSGAAGTFKLTVGEESVDILGATNEQQLFEQLRDNASKLNITVSYNDGKLQAINESGENFSFGFADGETAIGGTTNVSVKAGDDTEATAAAVADGTIVRGEVNLDSSKAFSISGDGSAATLFGSTPVASTLSNVKDSSILSAADAQESLFILDKAIARIDSQRADLGAVQNRLDSTINNLTAIMENSTASRGRIQDVDFASETAELTKQQTLQQASTAILAQANQLPSAVLKLLG</sequence>
<keyword evidence="2 4" id="KW-0964">Secreted</keyword>
<evidence type="ECO:0000256" key="4">
    <source>
        <dbReference type="RuleBase" id="RU362073"/>
    </source>
</evidence>